<gene>
    <name evidence="1" type="ORF">F8M41_023846</name>
</gene>
<comment type="caution">
    <text evidence="1">The sequence shown here is derived from an EMBL/GenBank/DDBJ whole genome shotgun (WGS) entry which is preliminary data.</text>
</comment>
<dbReference type="Proteomes" id="UP000439903">
    <property type="component" value="Unassembled WGS sequence"/>
</dbReference>
<organism evidence="1 2">
    <name type="scientific">Gigaspora margarita</name>
    <dbReference type="NCBI Taxonomy" id="4874"/>
    <lineage>
        <taxon>Eukaryota</taxon>
        <taxon>Fungi</taxon>
        <taxon>Fungi incertae sedis</taxon>
        <taxon>Mucoromycota</taxon>
        <taxon>Glomeromycotina</taxon>
        <taxon>Glomeromycetes</taxon>
        <taxon>Diversisporales</taxon>
        <taxon>Gigasporaceae</taxon>
        <taxon>Gigaspora</taxon>
    </lineage>
</organism>
<accession>A0A8H4ETG8</accession>
<evidence type="ECO:0000313" key="2">
    <source>
        <dbReference type="Proteomes" id="UP000439903"/>
    </source>
</evidence>
<dbReference type="EMBL" id="WTPW01000080">
    <property type="protein sequence ID" value="KAF0550852.1"/>
    <property type="molecule type" value="Genomic_DNA"/>
</dbReference>
<reference evidence="1 2" key="1">
    <citation type="journal article" date="2019" name="Environ. Microbiol.">
        <title>At the nexus of three kingdoms: the genome of the mycorrhizal fungus Gigaspora margarita provides insights into plant, endobacterial and fungal interactions.</title>
        <authorList>
            <person name="Venice F."/>
            <person name="Ghignone S."/>
            <person name="Salvioli di Fossalunga A."/>
            <person name="Amselem J."/>
            <person name="Novero M."/>
            <person name="Xianan X."/>
            <person name="Sedzielewska Toro K."/>
            <person name="Morin E."/>
            <person name="Lipzen A."/>
            <person name="Grigoriev I.V."/>
            <person name="Henrissat B."/>
            <person name="Martin F.M."/>
            <person name="Bonfante P."/>
        </authorList>
    </citation>
    <scope>NUCLEOTIDE SEQUENCE [LARGE SCALE GENOMIC DNA]</scope>
    <source>
        <strain evidence="1 2">BEG34</strain>
    </source>
</reference>
<evidence type="ECO:0000313" key="1">
    <source>
        <dbReference type="EMBL" id="KAF0550852.1"/>
    </source>
</evidence>
<name>A0A8H4ETG8_GIGMA</name>
<keyword evidence="2" id="KW-1185">Reference proteome</keyword>
<protein>
    <submittedName>
        <fullName evidence="1">E3 ubiquitin-protein ligase</fullName>
    </submittedName>
</protein>
<dbReference type="AlphaFoldDB" id="A0A8H4ETG8"/>
<dbReference type="OrthoDB" id="2373449at2759"/>
<sequence length="103" mass="11530">MECDRTSNCRILKTVGKLNNLSIGFKQIIEKVFSDNQPLLRLDNISDNRNLFLTLVIAYVTALHASISPDSNPLAAYFHRTAACQDMFILMADAPIIAAYKIQ</sequence>
<proteinExistence type="predicted"/>